<evidence type="ECO:0000313" key="2">
    <source>
        <dbReference type="EMBL" id="ODR95158.1"/>
    </source>
</evidence>
<organism evidence="2 3">
    <name type="scientific">Methyloceanibacter stevinii</name>
    <dbReference type="NCBI Taxonomy" id="1774970"/>
    <lineage>
        <taxon>Bacteria</taxon>
        <taxon>Pseudomonadati</taxon>
        <taxon>Pseudomonadota</taxon>
        <taxon>Alphaproteobacteria</taxon>
        <taxon>Hyphomicrobiales</taxon>
        <taxon>Hyphomicrobiaceae</taxon>
        <taxon>Methyloceanibacter</taxon>
    </lineage>
</organism>
<dbReference type="Proteomes" id="UP000094172">
    <property type="component" value="Unassembled WGS sequence"/>
</dbReference>
<gene>
    <name evidence="2" type="ORF">AUC70_05425</name>
</gene>
<feature type="chain" id="PRO_5009138420" evidence="1">
    <location>
        <begin position="47"/>
        <end position="155"/>
    </location>
</feature>
<name>A0A1E3VNP0_9HYPH</name>
<evidence type="ECO:0000256" key="1">
    <source>
        <dbReference type="SAM" id="SignalP"/>
    </source>
</evidence>
<keyword evidence="3" id="KW-1185">Reference proteome</keyword>
<feature type="signal peptide" evidence="1">
    <location>
        <begin position="1"/>
        <end position="46"/>
    </location>
</feature>
<evidence type="ECO:0000313" key="3">
    <source>
        <dbReference type="Proteomes" id="UP000094172"/>
    </source>
</evidence>
<keyword evidence="1" id="KW-0732">Signal</keyword>
<protein>
    <submittedName>
        <fullName evidence="2">Uncharacterized protein</fullName>
    </submittedName>
</protein>
<reference evidence="2 3" key="1">
    <citation type="journal article" date="2016" name="Environ. Microbiol.">
        <title>New Methyloceanibacter diversity from North Sea sediments includes methanotroph containing solely the soluble methane monooxygenase.</title>
        <authorList>
            <person name="Vekeman B."/>
            <person name="Kerckhof F.M."/>
            <person name="Cremers G."/>
            <person name="de Vos P."/>
            <person name="Vandamme P."/>
            <person name="Boon N."/>
            <person name="Op den Camp H.J."/>
            <person name="Heylen K."/>
        </authorList>
    </citation>
    <scope>NUCLEOTIDE SEQUENCE [LARGE SCALE GENOMIC DNA]</scope>
    <source>
        <strain evidence="2 3">R-67176</strain>
    </source>
</reference>
<dbReference type="EMBL" id="LPWE01000011">
    <property type="protein sequence ID" value="ODR95158.1"/>
    <property type="molecule type" value="Genomic_DNA"/>
</dbReference>
<sequence>MWAACNQDSMRAVFTAKQRDNLMKLLKFAAVVPFAAMALSSAPAHAVPKYACAVHEVFECTSVSGCKRIKHETAGIPPMLTLNVKEKNLFSGLFGGGALLQQGDVYEDEKVLIMRGRKGLQTWSAVVEKPSGNMSGTIAQAGRAFTQFGTCVEAK</sequence>
<accession>A0A1E3VNP0</accession>
<dbReference type="AlphaFoldDB" id="A0A1E3VNP0"/>
<comment type="caution">
    <text evidence="2">The sequence shown here is derived from an EMBL/GenBank/DDBJ whole genome shotgun (WGS) entry which is preliminary data.</text>
</comment>
<proteinExistence type="predicted"/>